<dbReference type="Pfam" id="PF21530">
    <property type="entry name" value="Pif1_2B_dom"/>
    <property type="match status" value="1"/>
</dbReference>
<reference evidence="2" key="1">
    <citation type="submission" date="2019-05" db="EMBL/GenBank/DDBJ databases">
        <title>The de novo reference genome and transcriptome assemblies of the wild tomato species Solanum chilense.</title>
        <authorList>
            <person name="Stam R."/>
            <person name="Nosenko T."/>
            <person name="Hoerger A.C."/>
            <person name="Stephan W."/>
            <person name="Seidel M.A."/>
            <person name="Kuhn J.M.M."/>
            <person name="Haberer G."/>
            <person name="Tellier A."/>
        </authorList>
    </citation>
    <scope>NUCLEOTIDE SEQUENCE</scope>
    <source>
        <tissue evidence="2">Mature leaves</tissue>
    </source>
</reference>
<proteinExistence type="predicted"/>
<comment type="caution">
    <text evidence="2">The sequence shown here is derived from an EMBL/GenBank/DDBJ whole genome shotgun (WGS) entry which is preliminary data.</text>
</comment>
<dbReference type="GO" id="GO:0005657">
    <property type="term" value="C:replication fork"/>
    <property type="evidence" value="ECO:0007669"/>
    <property type="project" value="TreeGrafter"/>
</dbReference>
<feature type="domain" description="DNA helicase Pif1-like 2B" evidence="1">
    <location>
        <begin position="1"/>
        <end position="19"/>
    </location>
</feature>
<dbReference type="InterPro" id="IPR049163">
    <property type="entry name" value="Pif1-like_2B_dom"/>
</dbReference>
<sequence length="115" mass="13333">MLLRNLDPSNGLCNGKRFIYRGFYKNIIHAKITSQYATNQVFIQRIQLSPPENEGKPFKFIQNKIPIHLRFEITINKAQGQKVPNIGLYLSQHVLSHGKLYVALSRGIFMVEKKY</sequence>
<name>A0A6N2AM21_SOLCI</name>
<dbReference type="PANTHER" id="PTHR23274:SF51">
    <property type="entry name" value="OS03G0423850 PROTEIN"/>
    <property type="match status" value="1"/>
</dbReference>
<evidence type="ECO:0000259" key="1">
    <source>
        <dbReference type="Pfam" id="PF21530"/>
    </source>
</evidence>
<dbReference type="PANTHER" id="PTHR23274">
    <property type="entry name" value="DNA HELICASE-RELATED"/>
    <property type="match status" value="1"/>
</dbReference>
<evidence type="ECO:0000313" key="2">
    <source>
        <dbReference type="EMBL" id="TMW80973.1"/>
    </source>
</evidence>
<accession>A0A6N2AM21</accession>
<organism evidence="2">
    <name type="scientific">Solanum chilense</name>
    <name type="common">Tomato</name>
    <name type="synonym">Lycopersicon chilense</name>
    <dbReference type="NCBI Taxonomy" id="4083"/>
    <lineage>
        <taxon>Eukaryota</taxon>
        <taxon>Viridiplantae</taxon>
        <taxon>Streptophyta</taxon>
        <taxon>Embryophyta</taxon>
        <taxon>Tracheophyta</taxon>
        <taxon>Spermatophyta</taxon>
        <taxon>Magnoliopsida</taxon>
        <taxon>eudicotyledons</taxon>
        <taxon>Gunneridae</taxon>
        <taxon>Pentapetalae</taxon>
        <taxon>asterids</taxon>
        <taxon>lamiids</taxon>
        <taxon>Solanales</taxon>
        <taxon>Solanaceae</taxon>
        <taxon>Solanoideae</taxon>
        <taxon>Solaneae</taxon>
        <taxon>Solanum</taxon>
        <taxon>Solanum subgen. Lycopersicon</taxon>
    </lineage>
</organism>
<gene>
    <name evidence="2" type="ORF">EJD97_013147</name>
</gene>
<dbReference type="EMBL" id="RXGB01033574">
    <property type="protein sequence ID" value="TMW80973.1"/>
    <property type="molecule type" value="Genomic_DNA"/>
</dbReference>
<dbReference type="SUPFAM" id="SSF52540">
    <property type="entry name" value="P-loop containing nucleoside triphosphate hydrolases"/>
    <property type="match status" value="1"/>
</dbReference>
<dbReference type="InterPro" id="IPR027417">
    <property type="entry name" value="P-loop_NTPase"/>
</dbReference>
<dbReference type="AlphaFoldDB" id="A0A6N2AM21"/>
<protein>
    <recommendedName>
        <fullName evidence="1">DNA helicase Pif1-like 2B domain-containing protein</fullName>
    </recommendedName>
</protein>
<dbReference type="GO" id="GO:0006260">
    <property type="term" value="P:DNA replication"/>
    <property type="evidence" value="ECO:0007669"/>
    <property type="project" value="TreeGrafter"/>
</dbReference>